<evidence type="ECO:0000259" key="8">
    <source>
        <dbReference type="Pfam" id="PF23559"/>
    </source>
</evidence>
<evidence type="ECO:0000256" key="1">
    <source>
        <dbReference type="ARBA" id="ARBA00008894"/>
    </source>
</evidence>
<dbReference type="PRINTS" id="PR00364">
    <property type="entry name" value="DISEASERSIST"/>
</dbReference>
<dbReference type="PROSITE" id="PS51450">
    <property type="entry name" value="LRR"/>
    <property type="match status" value="1"/>
</dbReference>
<evidence type="ECO:0000259" key="7">
    <source>
        <dbReference type="Pfam" id="PF00931"/>
    </source>
</evidence>
<protein>
    <recommendedName>
        <fullName evidence="11">NB-ARC domain-containing protein</fullName>
    </recommendedName>
</protein>
<dbReference type="InterPro" id="IPR050905">
    <property type="entry name" value="Plant_NBS-LRR"/>
</dbReference>
<accession>A0A9W7MPL5</accession>
<evidence type="ECO:0000256" key="5">
    <source>
        <dbReference type="ARBA" id="ARBA00022821"/>
    </source>
</evidence>
<dbReference type="InterPro" id="IPR027417">
    <property type="entry name" value="P-loop_NTPase"/>
</dbReference>
<dbReference type="InterPro" id="IPR032675">
    <property type="entry name" value="LRR_dom_sf"/>
</dbReference>
<evidence type="ECO:0000256" key="2">
    <source>
        <dbReference type="ARBA" id="ARBA00022614"/>
    </source>
</evidence>
<feature type="domain" description="Disease resistance protein winged helix" evidence="8">
    <location>
        <begin position="412"/>
        <end position="477"/>
    </location>
</feature>
<dbReference type="OrthoDB" id="994215at2759"/>
<dbReference type="GO" id="GO:0006952">
    <property type="term" value="P:defense response"/>
    <property type="evidence" value="ECO:0007669"/>
    <property type="project" value="UniProtKB-KW"/>
</dbReference>
<dbReference type="InterPro" id="IPR036388">
    <property type="entry name" value="WH-like_DNA-bd_sf"/>
</dbReference>
<dbReference type="Proteomes" id="UP001165190">
    <property type="component" value="Unassembled WGS sequence"/>
</dbReference>
<dbReference type="SUPFAM" id="SSF52540">
    <property type="entry name" value="P-loop containing nucleoside triphosphate hydrolases"/>
    <property type="match status" value="1"/>
</dbReference>
<organism evidence="9 10">
    <name type="scientific">Hibiscus trionum</name>
    <name type="common">Flower of an hour</name>
    <dbReference type="NCBI Taxonomy" id="183268"/>
    <lineage>
        <taxon>Eukaryota</taxon>
        <taxon>Viridiplantae</taxon>
        <taxon>Streptophyta</taxon>
        <taxon>Embryophyta</taxon>
        <taxon>Tracheophyta</taxon>
        <taxon>Spermatophyta</taxon>
        <taxon>Magnoliopsida</taxon>
        <taxon>eudicotyledons</taxon>
        <taxon>Gunneridae</taxon>
        <taxon>Pentapetalae</taxon>
        <taxon>rosids</taxon>
        <taxon>malvids</taxon>
        <taxon>Malvales</taxon>
        <taxon>Malvaceae</taxon>
        <taxon>Malvoideae</taxon>
        <taxon>Hibiscus</taxon>
    </lineage>
</organism>
<dbReference type="InterPro" id="IPR058922">
    <property type="entry name" value="WHD_DRP"/>
</dbReference>
<keyword evidence="5" id="KW-0611">Plant defense</keyword>
<evidence type="ECO:0000313" key="9">
    <source>
        <dbReference type="EMBL" id="GMJ06985.1"/>
    </source>
</evidence>
<dbReference type="Pfam" id="PF13855">
    <property type="entry name" value="LRR_8"/>
    <property type="match status" value="1"/>
</dbReference>
<dbReference type="Pfam" id="PF00931">
    <property type="entry name" value="NB-ARC"/>
    <property type="match status" value="1"/>
</dbReference>
<dbReference type="Pfam" id="PF23559">
    <property type="entry name" value="WHD_DRP"/>
    <property type="match status" value="1"/>
</dbReference>
<keyword evidence="10" id="KW-1185">Reference proteome</keyword>
<dbReference type="AlphaFoldDB" id="A0A9W7MPL5"/>
<dbReference type="FunFam" id="3.40.50.300:FF:001091">
    <property type="entry name" value="Probable disease resistance protein At1g61300"/>
    <property type="match status" value="1"/>
</dbReference>
<reference evidence="9" key="1">
    <citation type="submission" date="2023-05" db="EMBL/GenBank/DDBJ databases">
        <title>Genome and transcriptome analyses reveal genes involved in the formation of fine ridges on petal epidermal cells in Hibiscus trionum.</title>
        <authorList>
            <person name="Koshimizu S."/>
            <person name="Masuda S."/>
            <person name="Ishii T."/>
            <person name="Shirasu K."/>
            <person name="Hoshino A."/>
            <person name="Arita M."/>
        </authorList>
    </citation>
    <scope>NUCLEOTIDE SEQUENCE</scope>
    <source>
        <strain evidence="9">Hamamatsu line</strain>
    </source>
</reference>
<evidence type="ECO:0000313" key="10">
    <source>
        <dbReference type="Proteomes" id="UP001165190"/>
    </source>
</evidence>
<dbReference type="GO" id="GO:0043531">
    <property type="term" value="F:ADP binding"/>
    <property type="evidence" value="ECO:0007669"/>
    <property type="project" value="InterPro"/>
</dbReference>
<dbReference type="InterPro" id="IPR001611">
    <property type="entry name" value="Leu-rich_rpt"/>
</dbReference>
<dbReference type="PANTHER" id="PTHR33463">
    <property type="entry name" value="NB-ARC DOMAIN-CONTAINING PROTEIN-RELATED"/>
    <property type="match status" value="1"/>
</dbReference>
<keyword evidence="2" id="KW-0433">Leucine-rich repeat</keyword>
<evidence type="ECO:0008006" key="11">
    <source>
        <dbReference type="Google" id="ProtNLM"/>
    </source>
</evidence>
<gene>
    <name evidence="9" type="ORF">HRI_004367700</name>
</gene>
<dbReference type="InterPro" id="IPR042197">
    <property type="entry name" value="Apaf_helical"/>
</dbReference>
<dbReference type="Gene3D" id="1.10.10.10">
    <property type="entry name" value="Winged helix-like DNA-binding domain superfamily/Winged helix DNA-binding domain"/>
    <property type="match status" value="1"/>
</dbReference>
<evidence type="ECO:0000256" key="3">
    <source>
        <dbReference type="ARBA" id="ARBA00022737"/>
    </source>
</evidence>
<dbReference type="Gene3D" id="3.80.10.10">
    <property type="entry name" value="Ribonuclease Inhibitor"/>
    <property type="match status" value="1"/>
</dbReference>
<feature type="domain" description="NB-ARC" evidence="7">
    <location>
        <begin position="159"/>
        <end position="329"/>
    </location>
</feature>
<dbReference type="InterPro" id="IPR003591">
    <property type="entry name" value="Leu-rich_rpt_typical-subtyp"/>
</dbReference>
<dbReference type="EMBL" id="BSYR01000046">
    <property type="protein sequence ID" value="GMJ06985.1"/>
    <property type="molecule type" value="Genomic_DNA"/>
</dbReference>
<sequence>MGSCFSVQFSFENILIRCWDSTVGQANYVCKLKETLPTLSVALDELNARKNDVQSKVDLAEQGQQKRLDEVQLWLSKAETMITEAGNLIADGPREINNLCLGCCVSRSCLSTYKFCKKVAKMLQDIKDHMTKGVFDKVAETQPAASMVLRPDEQPIALESTINRVWSCIVNEDVGIVGLYGIEGVGKTTLLNQINNNFSTTHNDFNVVIWALVSKDYTVEKIQDRIGRKIGFSDQSWKNRSVDQKAEDIYGVLRNKKFVLLLDDLWDRVDLKEVGIPKPSQENGSKLIFTTRYLEVCGEMKARKKIRVECLKPEEAWKLFRDKVGDETLNSHPDIPKLAEKVAKECGGLPLALITINRAMACKTTPGEWEYAIEKLRRSALPKMKNEVYPLLKFSYDNLDPTMKCCLLYCCLYPEDYNIPTKTLVEYWFCEGLLDEFDRISEAQRQGDHIMDSLLSACLLERDGEEHVKMHDVIRDMCLWIACELEEQENKFFVKAGAQLSEEPNVKAWEGAKRISVIQNRIEVLRGTLKCPNLRTLFLSENKLKVISDGFFQFMPHLTVLNLSNNRVLRAQPVGISQLTSLECLDLSWTVITELPIELKYLTKLKMLDLSFMSYLRKIPQYLISSFSKLQIFRIGGRHWSGRE</sequence>
<keyword evidence="3" id="KW-0677">Repeat</keyword>
<comment type="similarity">
    <text evidence="1">Belongs to the disease resistance NB-LRR family.</text>
</comment>
<dbReference type="InterPro" id="IPR002182">
    <property type="entry name" value="NB-ARC"/>
</dbReference>
<keyword evidence="4" id="KW-0547">Nucleotide-binding</keyword>
<evidence type="ECO:0000256" key="4">
    <source>
        <dbReference type="ARBA" id="ARBA00022741"/>
    </source>
</evidence>
<evidence type="ECO:0000256" key="6">
    <source>
        <dbReference type="ARBA" id="ARBA00022840"/>
    </source>
</evidence>
<dbReference type="SMART" id="SM00369">
    <property type="entry name" value="LRR_TYP"/>
    <property type="match status" value="3"/>
</dbReference>
<dbReference type="FunFam" id="1.10.10.10:FF:000322">
    <property type="entry name" value="Probable disease resistance protein At1g63360"/>
    <property type="match status" value="1"/>
</dbReference>
<proteinExistence type="inferred from homology"/>
<comment type="caution">
    <text evidence="9">The sequence shown here is derived from an EMBL/GenBank/DDBJ whole genome shotgun (WGS) entry which is preliminary data.</text>
</comment>
<dbReference type="SUPFAM" id="SSF52058">
    <property type="entry name" value="L domain-like"/>
    <property type="match status" value="1"/>
</dbReference>
<keyword evidence="6" id="KW-0067">ATP-binding</keyword>
<dbReference type="Gene3D" id="1.10.8.430">
    <property type="entry name" value="Helical domain of apoptotic protease-activating factors"/>
    <property type="match status" value="1"/>
</dbReference>
<dbReference type="FunFam" id="1.10.8.430:FF:000003">
    <property type="entry name" value="Probable disease resistance protein At5g66910"/>
    <property type="match status" value="1"/>
</dbReference>
<dbReference type="GO" id="GO:0005524">
    <property type="term" value="F:ATP binding"/>
    <property type="evidence" value="ECO:0007669"/>
    <property type="project" value="UniProtKB-KW"/>
</dbReference>
<dbReference type="Gene3D" id="3.40.50.300">
    <property type="entry name" value="P-loop containing nucleotide triphosphate hydrolases"/>
    <property type="match status" value="1"/>
</dbReference>
<dbReference type="PANTHER" id="PTHR33463:SF220">
    <property type="entry name" value="NB-ARC DOMAIN-CONTAINING PROTEIN"/>
    <property type="match status" value="1"/>
</dbReference>
<name>A0A9W7MPL5_HIBTR</name>